<gene>
    <name evidence="1" type="ORF">HID58_086422</name>
</gene>
<dbReference type="Gene3D" id="3.60.10.10">
    <property type="entry name" value="Endonuclease/exonuclease/phosphatase"/>
    <property type="match status" value="1"/>
</dbReference>
<sequence length="325" mass="37387">MTKTVFGCLMETRVQEGNHQKCMDAALPSWSSITNYGYHPLCRIWFCWSDFVVVTLLRRSAQMITCAIQIPGTGEQFIGSAIYAFNTAAERTQLWSEMREKQAAYAHLNLPSILIGDYNVTLSSNEHSHSMDYRSDQSSMRAFQETMRSSFRLSRSLGRLYHSRAALSDFHRKLKLPKPILRALNRSHYRDISNRTKLAFEELCACQNKVLTVPSSENFAQAAAASDKWNKLARIEEKFYRQKSCIHWLQAGDLNTCFFHKSVQIRAPRNSIRRLVTEQGEVLTNPADIKREAVDHFQRFLQTQEQTEEISVASLQDLLSFRCSP</sequence>
<dbReference type="EMBL" id="JAGKQM010000019">
    <property type="protein sequence ID" value="KAH0858161.1"/>
    <property type="molecule type" value="Genomic_DNA"/>
</dbReference>
<name>A0ABQ7XSX7_BRANA</name>
<organism evidence="1 2">
    <name type="scientific">Brassica napus</name>
    <name type="common">Rape</name>
    <dbReference type="NCBI Taxonomy" id="3708"/>
    <lineage>
        <taxon>Eukaryota</taxon>
        <taxon>Viridiplantae</taxon>
        <taxon>Streptophyta</taxon>
        <taxon>Embryophyta</taxon>
        <taxon>Tracheophyta</taxon>
        <taxon>Spermatophyta</taxon>
        <taxon>Magnoliopsida</taxon>
        <taxon>eudicotyledons</taxon>
        <taxon>Gunneridae</taxon>
        <taxon>Pentapetalae</taxon>
        <taxon>rosids</taxon>
        <taxon>malvids</taxon>
        <taxon>Brassicales</taxon>
        <taxon>Brassicaceae</taxon>
        <taxon>Brassiceae</taxon>
        <taxon>Brassica</taxon>
    </lineage>
</organism>
<feature type="non-terminal residue" evidence="1">
    <location>
        <position position="325"/>
    </location>
</feature>
<accession>A0ABQ7XSX7</accession>
<evidence type="ECO:0008006" key="3">
    <source>
        <dbReference type="Google" id="ProtNLM"/>
    </source>
</evidence>
<reference evidence="1 2" key="1">
    <citation type="submission" date="2021-05" db="EMBL/GenBank/DDBJ databases">
        <title>Genome Assembly of Synthetic Allotetraploid Brassica napus Reveals Homoeologous Exchanges between Subgenomes.</title>
        <authorList>
            <person name="Davis J.T."/>
        </authorList>
    </citation>
    <scope>NUCLEOTIDE SEQUENCE [LARGE SCALE GENOMIC DNA]</scope>
    <source>
        <strain evidence="2">cv. Da-Ae</strain>
        <tissue evidence="1">Seedling</tissue>
    </source>
</reference>
<comment type="caution">
    <text evidence="1">The sequence shown here is derived from an EMBL/GenBank/DDBJ whole genome shotgun (WGS) entry which is preliminary data.</text>
</comment>
<protein>
    <recommendedName>
        <fullName evidence="3">Endonuclease/exonuclease/phosphatase domain-containing protein</fullName>
    </recommendedName>
</protein>
<evidence type="ECO:0000313" key="2">
    <source>
        <dbReference type="Proteomes" id="UP000824890"/>
    </source>
</evidence>
<dbReference type="Proteomes" id="UP000824890">
    <property type="component" value="Unassembled WGS sequence"/>
</dbReference>
<dbReference type="InterPro" id="IPR036691">
    <property type="entry name" value="Endo/exonu/phosph_ase_sf"/>
</dbReference>
<evidence type="ECO:0000313" key="1">
    <source>
        <dbReference type="EMBL" id="KAH0858161.1"/>
    </source>
</evidence>
<proteinExistence type="predicted"/>
<dbReference type="SUPFAM" id="SSF56219">
    <property type="entry name" value="DNase I-like"/>
    <property type="match status" value="1"/>
</dbReference>
<keyword evidence="2" id="KW-1185">Reference proteome</keyword>